<dbReference type="GO" id="GO:0010628">
    <property type="term" value="P:positive regulation of gene expression"/>
    <property type="evidence" value="ECO:0007669"/>
    <property type="project" value="TreeGrafter"/>
</dbReference>
<dbReference type="SUPFAM" id="SSF53850">
    <property type="entry name" value="Periplasmic binding protein-like II"/>
    <property type="match status" value="1"/>
</dbReference>
<dbReference type="CDD" id="cd05466">
    <property type="entry name" value="PBP2_LTTR_substrate"/>
    <property type="match status" value="1"/>
</dbReference>
<dbReference type="HOGENOM" id="CLU_039613_6_3_6"/>
<dbReference type="InterPro" id="IPR036388">
    <property type="entry name" value="WH-like_DNA-bd_sf"/>
</dbReference>
<dbReference type="PROSITE" id="PS50931">
    <property type="entry name" value="HTH_LYSR"/>
    <property type="match status" value="1"/>
</dbReference>
<dbReference type="eggNOG" id="COG0583">
    <property type="taxonomic scope" value="Bacteria"/>
</dbReference>
<dbReference type="AlphaFoldDB" id="E0SMC7"/>
<dbReference type="GO" id="GO:0003700">
    <property type="term" value="F:DNA-binding transcription factor activity"/>
    <property type="evidence" value="ECO:0007669"/>
    <property type="project" value="InterPro"/>
</dbReference>
<dbReference type="Gene3D" id="1.10.10.10">
    <property type="entry name" value="Winged helix-like DNA-binding domain superfamily/Winged helix DNA-binding domain"/>
    <property type="match status" value="1"/>
</dbReference>
<accession>E0SMC7</accession>
<keyword evidence="2" id="KW-0805">Transcription regulation</keyword>
<dbReference type="Pfam" id="PF00126">
    <property type="entry name" value="HTH_1"/>
    <property type="match status" value="1"/>
</dbReference>
<dbReference type="SUPFAM" id="SSF46785">
    <property type="entry name" value="Winged helix' DNA-binding domain"/>
    <property type="match status" value="1"/>
</dbReference>
<dbReference type="InterPro" id="IPR005119">
    <property type="entry name" value="LysR_subst-bd"/>
</dbReference>
<comment type="similarity">
    <text evidence="1">Belongs to the LysR transcriptional regulatory family.</text>
</comment>
<dbReference type="KEGG" id="ddd:Dda3937_03237"/>
<dbReference type="PANTHER" id="PTHR30427">
    <property type="entry name" value="TRANSCRIPTIONAL ACTIVATOR PROTEIN LYSR"/>
    <property type="match status" value="1"/>
</dbReference>
<dbReference type="PANTHER" id="PTHR30427:SF1">
    <property type="entry name" value="TRANSCRIPTIONAL ACTIVATOR PROTEIN LYSR"/>
    <property type="match status" value="1"/>
</dbReference>
<protein>
    <submittedName>
        <fullName evidence="6">LysR-family transcriptional regulator</fullName>
    </submittedName>
</protein>
<dbReference type="STRING" id="198628.Dda3937_03237"/>
<evidence type="ECO:0000256" key="2">
    <source>
        <dbReference type="ARBA" id="ARBA00023015"/>
    </source>
</evidence>
<dbReference type="GO" id="GO:0043565">
    <property type="term" value="F:sequence-specific DNA binding"/>
    <property type="evidence" value="ECO:0007669"/>
    <property type="project" value="TreeGrafter"/>
</dbReference>
<dbReference type="Pfam" id="PF03466">
    <property type="entry name" value="LysR_substrate"/>
    <property type="match status" value="1"/>
</dbReference>
<dbReference type="Gene3D" id="3.40.190.290">
    <property type="match status" value="1"/>
</dbReference>
<feature type="domain" description="HTH lysR-type" evidence="5">
    <location>
        <begin position="27"/>
        <end position="84"/>
    </location>
</feature>
<evidence type="ECO:0000256" key="4">
    <source>
        <dbReference type="ARBA" id="ARBA00023163"/>
    </source>
</evidence>
<sequence>MNLACLYVGSCSVGPVGHTSHNRTQVMRLRHIEVFQAIVQAGTISGAARLLNVSQPNVSRVLNHAEQQLGFALFERRSQGLVPTVEGQQLMPEIERLYSQLQTISRLTEQIRKGQRETVRLGAAHAFGQMIVAPAMVEFQQQAPLVNMELVTEHFSTLCQNIQQHQLDLALVFGQQVPPDLLAEPLCQSRMVAILPKDSPQRGPVSLEWLCHNNLLMMQQQDPLGQVVHRALRDRRLKPAASLYIKTYSVIADMVLAGGGTGIVDLFTARRYADQLKIVPISQPLPFEVMLISRRDIPQSREILQLKQVLKSKCRELASQCLPLLEAA</sequence>
<keyword evidence="4" id="KW-0804">Transcription</keyword>
<evidence type="ECO:0000256" key="3">
    <source>
        <dbReference type="ARBA" id="ARBA00023125"/>
    </source>
</evidence>
<dbReference type="PRINTS" id="PR00039">
    <property type="entry name" value="HTHLYSR"/>
</dbReference>
<evidence type="ECO:0000313" key="7">
    <source>
        <dbReference type="Proteomes" id="UP000006859"/>
    </source>
</evidence>
<gene>
    <name evidence="6" type="ordered locus">Dda3937_03237</name>
</gene>
<dbReference type="InterPro" id="IPR036390">
    <property type="entry name" value="WH_DNA-bd_sf"/>
</dbReference>
<dbReference type="InterPro" id="IPR000847">
    <property type="entry name" value="LysR_HTH_N"/>
</dbReference>
<evidence type="ECO:0000256" key="1">
    <source>
        <dbReference type="ARBA" id="ARBA00009437"/>
    </source>
</evidence>
<keyword evidence="3" id="KW-0238">DNA-binding</keyword>
<evidence type="ECO:0000313" key="6">
    <source>
        <dbReference type="EMBL" id="ADN00566.1"/>
    </source>
</evidence>
<keyword evidence="7" id="KW-1185">Reference proteome</keyword>
<reference evidence="6 7" key="1">
    <citation type="journal article" date="2011" name="J. Bacteriol.">
        <title>Genome sequence of the plant-pathogenic bacterium Dickeya dadantii 3937.</title>
        <authorList>
            <person name="Glasner J.D."/>
            <person name="Yang C.H."/>
            <person name="Reverchon S."/>
            <person name="Hugouvieux-Cotte-Pattat N."/>
            <person name="Condemine G."/>
            <person name="Bohin J.P."/>
            <person name="Van Gijsegem F."/>
            <person name="Yang S."/>
            <person name="Franza T."/>
            <person name="Expert D."/>
            <person name="Plunkett G. III"/>
            <person name="San Francisco M.J."/>
            <person name="Charkowski A.O."/>
            <person name="Py B."/>
            <person name="Bell K."/>
            <person name="Rauscher L."/>
            <person name="Rodriguez-Palenzuela P."/>
            <person name="Toussaint A."/>
            <person name="Holeva M.C."/>
            <person name="He S.Y."/>
            <person name="Douet V."/>
            <person name="Boccara M."/>
            <person name="Blanco C."/>
            <person name="Toth I."/>
            <person name="Anderson B.D."/>
            <person name="Biehl B.S."/>
            <person name="Mau B."/>
            <person name="Flynn S.M."/>
            <person name="Barras F."/>
            <person name="Lindeberg M."/>
            <person name="Birch P.R."/>
            <person name="Tsuyumu S."/>
            <person name="Shi X."/>
            <person name="Hibbing M."/>
            <person name="Yap M.N."/>
            <person name="Carpentier M."/>
            <person name="Dassa E."/>
            <person name="Umehara M."/>
            <person name="Kim J.F."/>
            <person name="Rusch M."/>
            <person name="Soni P."/>
            <person name="Mayhew G.F."/>
            <person name="Fouts D.E."/>
            <person name="Gill S.R."/>
            <person name="Blattner F.R."/>
            <person name="Keen N.T."/>
            <person name="Perna N.T."/>
        </authorList>
    </citation>
    <scope>NUCLEOTIDE SEQUENCE [LARGE SCALE GENOMIC DNA]</scope>
    <source>
        <strain evidence="6 7">3937</strain>
    </source>
</reference>
<evidence type="ECO:0000259" key="5">
    <source>
        <dbReference type="PROSITE" id="PS50931"/>
    </source>
</evidence>
<dbReference type="EMBL" id="CP002038">
    <property type="protein sequence ID" value="ADN00566.1"/>
    <property type="molecule type" value="Genomic_DNA"/>
</dbReference>
<dbReference type="Proteomes" id="UP000006859">
    <property type="component" value="Chromosome"/>
</dbReference>
<proteinExistence type="inferred from homology"/>
<organism evidence="6 7">
    <name type="scientific">Dickeya dadantii (strain 3937)</name>
    <name type="common">Erwinia chrysanthemi (strain 3937)</name>
    <dbReference type="NCBI Taxonomy" id="198628"/>
    <lineage>
        <taxon>Bacteria</taxon>
        <taxon>Pseudomonadati</taxon>
        <taxon>Pseudomonadota</taxon>
        <taxon>Gammaproteobacteria</taxon>
        <taxon>Enterobacterales</taxon>
        <taxon>Pectobacteriaceae</taxon>
        <taxon>Dickeya</taxon>
    </lineage>
</organism>
<name>E0SMC7_DICD3</name>
<dbReference type="GO" id="GO:0009089">
    <property type="term" value="P:lysine biosynthetic process via diaminopimelate"/>
    <property type="evidence" value="ECO:0007669"/>
    <property type="project" value="TreeGrafter"/>
</dbReference>